<dbReference type="InterPro" id="IPR015943">
    <property type="entry name" value="WD40/YVTN_repeat-like_dom_sf"/>
</dbReference>
<reference evidence="3" key="2">
    <citation type="submission" date="2010-01" db="EMBL/GenBank/DDBJ databases">
        <title>The complete genome of Conexibacter woesei DSM 14684.</title>
        <authorList>
            <consortium name="US DOE Joint Genome Institute (JGI-PGF)"/>
            <person name="Lucas S."/>
            <person name="Copeland A."/>
            <person name="Lapidus A."/>
            <person name="Glavina del Rio T."/>
            <person name="Dalin E."/>
            <person name="Tice H."/>
            <person name="Bruce D."/>
            <person name="Goodwin L."/>
            <person name="Pitluck S."/>
            <person name="Kyrpides N."/>
            <person name="Mavromatis K."/>
            <person name="Ivanova N."/>
            <person name="Mikhailova N."/>
            <person name="Chertkov O."/>
            <person name="Brettin T."/>
            <person name="Detter J.C."/>
            <person name="Han C."/>
            <person name="Larimer F."/>
            <person name="Land M."/>
            <person name="Hauser L."/>
            <person name="Markowitz V."/>
            <person name="Cheng J.-F."/>
            <person name="Hugenholtz P."/>
            <person name="Woyke T."/>
            <person name="Wu D."/>
            <person name="Pukall R."/>
            <person name="Steenblock K."/>
            <person name="Schneider S."/>
            <person name="Klenk H.-P."/>
            <person name="Eisen J.A."/>
        </authorList>
    </citation>
    <scope>NUCLEOTIDE SEQUENCE [LARGE SCALE GENOMIC DNA]</scope>
    <source>
        <strain evidence="3">DSM 14684 / CIP 108061 / JCM 11494 / NBRC 100937 / ID131577</strain>
    </source>
</reference>
<keyword evidence="3" id="KW-1185">Reference proteome</keyword>
<dbReference type="eggNOG" id="COG3391">
    <property type="taxonomic scope" value="Bacteria"/>
</dbReference>
<gene>
    <name evidence="2" type="ordered locus">Cwoe_2378</name>
</gene>
<dbReference type="HOGENOM" id="CLU_046994_1_0_11"/>
<dbReference type="OrthoDB" id="60524at2"/>
<feature type="signal peptide" evidence="1">
    <location>
        <begin position="1"/>
        <end position="24"/>
    </location>
</feature>
<proteinExistence type="predicted"/>
<reference evidence="2 3" key="1">
    <citation type="journal article" date="2010" name="Stand. Genomic Sci.">
        <title>Complete genome sequence of Conexibacter woesei type strain (ID131577).</title>
        <authorList>
            <person name="Pukall R."/>
            <person name="Lapidus A."/>
            <person name="Glavina Del Rio T."/>
            <person name="Copeland A."/>
            <person name="Tice H."/>
            <person name="Cheng J.-F."/>
            <person name="Lucas S."/>
            <person name="Chen F."/>
            <person name="Nolan M."/>
            <person name="Bruce D."/>
            <person name="Goodwin L."/>
            <person name="Pitluck S."/>
            <person name="Mavromatis K."/>
            <person name="Ivanova N."/>
            <person name="Ovchinnikova G."/>
            <person name="Pati A."/>
            <person name="Chen A."/>
            <person name="Palaniappan K."/>
            <person name="Land M."/>
            <person name="Hauser L."/>
            <person name="Chang Y.-J."/>
            <person name="Jeffries C.D."/>
            <person name="Chain P."/>
            <person name="Meincke L."/>
            <person name="Sims D."/>
            <person name="Brettin T."/>
            <person name="Detter J.C."/>
            <person name="Rohde M."/>
            <person name="Goeker M."/>
            <person name="Bristow J."/>
            <person name="Eisen J.A."/>
            <person name="Markowitz V."/>
            <person name="Kyrpides N.C."/>
            <person name="Klenk H.-P."/>
            <person name="Hugenholtz P."/>
        </authorList>
    </citation>
    <scope>NUCLEOTIDE SEQUENCE [LARGE SCALE GENOMIC DNA]</scope>
    <source>
        <strain evidence="3">DSM 14684 / CIP 108061 / JCM 11494 / NBRC 100937 / ID131577</strain>
    </source>
</reference>
<dbReference type="Gene3D" id="2.130.10.10">
    <property type="entry name" value="YVTN repeat-like/Quinoprotein amine dehydrogenase"/>
    <property type="match status" value="1"/>
</dbReference>
<keyword evidence="1" id="KW-0732">Signal</keyword>
<dbReference type="EMBL" id="CP001854">
    <property type="protein sequence ID" value="ADB50802.1"/>
    <property type="molecule type" value="Genomic_DNA"/>
</dbReference>
<organism evidence="2 3">
    <name type="scientific">Conexibacter woesei (strain DSM 14684 / CCUG 47730 / CIP 108061 / JCM 11494 / NBRC 100937 / ID131577)</name>
    <dbReference type="NCBI Taxonomy" id="469383"/>
    <lineage>
        <taxon>Bacteria</taxon>
        <taxon>Bacillati</taxon>
        <taxon>Actinomycetota</taxon>
        <taxon>Thermoleophilia</taxon>
        <taxon>Solirubrobacterales</taxon>
        <taxon>Conexibacteraceae</taxon>
        <taxon>Conexibacter</taxon>
    </lineage>
</organism>
<accession>D3F6N5</accession>
<dbReference type="AlphaFoldDB" id="D3F6N5"/>
<dbReference type="RefSeq" id="WP_012933853.1">
    <property type="nucleotide sequence ID" value="NC_013739.1"/>
</dbReference>
<evidence type="ECO:0000313" key="3">
    <source>
        <dbReference type="Proteomes" id="UP000008229"/>
    </source>
</evidence>
<dbReference type="KEGG" id="cwo:Cwoe_2378"/>
<evidence type="ECO:0000313" key="2">
    <source>
        <dbReference type="EMBL" id="ADB50802.1"/>
    </source>
</evidence>
<dbReference type="STRING" id="469383.Cwoe_2378"/>
<protein>
    <submittedName>
        <fullName evidence="2">Uncharacterized protein</fullName>
    </submittedName>
</protein>
<name>D3F6N5_CONWI</name>
<sequence length="394" mass="40539" precursor="true">MKTPTLAVAVAGVALLAPAAGALAAEHARPQPRVVVADGAAGAVRVLDLASGRRLGRFGVAGPASLTVTDDGRHVLAAQSAQNRVDAIDGGAFTEPHGDHVHHHTQAPRLLPFALTVPKPVHVVPHGDEVAVFADGSGDAQVFPTAALKRRAAAVATARTGTPHHGVAVPHGDRVVISVADPASEDGALPATVQVRDRAGATLASADCRDLHGEASSASWAAFACADGIALIRPAGTPSHERIPYPARTNAEQRAFTLHTDAAGRRLVGNFGPRSLVVAHVASKTSRVVPVAARIASFGVDARSGAIVVLSTDGRLRRIDPANGRQTAVRRVVSRSFRPAWDRPSPKLTVRGGLAAISDPARTRVTVVRTGDLRPVQTLTVPGRPTSVALVGAG</sequence>
<dbReference type="InterPro" id="IPR011048">
    <property type="entry name" value="Haem_d1_sf"/>
</dbReference>
<feature type="chain" id="PRO_5003044223" evidence="1">
    <location>
        <begin position="25"/>
        <end position="394"/>
    </location>
</feature>
<dbReference type="SUPFAM" id="SSF51004">
    <property type="entry name" value="C-terminal (heme d1) domain of cytochrome cd1-nitrite reductase"/>
    <property type="match status" value="1"/>
</dbReference>
<dbReference type="Proteomes" id="UP000008229">
    <property type="component" value="Chromosome"/>
</dbReference>
<evidence type="ECO:0000256" key="1">
    <source>
        <dbReference type="SAM" id="SignalP"/>
    </source>
</evidence>